<evidence type="ECO:0000256" key="1">
    <source>
        <dbReference type="SAM" id="SignalP"/>
    </source>
</evidence>
<proteinExistence type="predicted"/>
<dbReference type="PATRIC" id="fig|1094466.5.peg.2169"/>
<dbReference type="OrthoDB" id="1357937at2"/>
<dbReference type="AlphaFoldDB" id="H8XPR7"/>
<dbReference type="EMBL" id="HE774682">
    <property type="protein sequence ID" value="CCG54133.1"/>
    <property type="molecule type" value="Genomic_DNA"/>
</dbReference>
<dbReference type="Proteomes" id="UP000007599">
    <property type="component" value="Chromosome I"/>
</dbReference>
<dbReference type="KEGG" id="fin:KQS_11055"/>
<name>H8XPR7_FLAIG</name>
<keyword evidence="1" id="KW-0732">Signal</keyword>
<organism evidence="2 3">
    <name type="scientific">Flavobacterium indicum (strain DSM 17447 / CIP 109464 / GPTSA100-9)</name>
    <dbReference type="NCBI Taxonomy" id="1094466"/>
    <lineage>
        <taxon>Bacteria</taxon>
        <taxon>Pseudomonadati</taxon>
        <taxon>Bacteroidota</taxon>
        <taxon>Flavobacteriia</taxon>
        <taxon>Flavobacteriales</taxon>
        <taxon>Flavobacteriaceae</taxon>
        <taxon>Flavobacterium</taxon>
    </lineage>
</organism>
<gene>
    <name evidence="2" type="ordered locus">KQS_11055</name>
</gene>
<accession>H8XPR7</accession>
<sequence length="157" mass="17964">MRTIKLTLVFIAFLLTSFVSHAQKLVTANEVTPQFLKETFDNAYIEVLEVKDTYIKVKDTYTIFLDIDAKKRFVTLSGTYNIKAGANKTDVMNLVNKINSEVALIKVYYSESSNTITYYYYFWTEGGFTQKSLIGSLKLYKEALNLSLDKDTGMLIQ</sequence>
<evidence type="ECO:0000313" key="3">
    <source>
        <dbReference type="Proteomes" id="UP000007599"/>
    </source>
</evidence>
<dbReference type="RefSeq" id="WP_014389251.1">
    <property type="nucleotide sequence ID" value="NC_017025.1"/>
</dbReference>
<dbReference type="eggNOG" id="ENOG502ZYH4">
    <property type="taxonomic scope" value="Bacteria"/>
</dbReference>
<dbReference type="HOGENOM" id="CLU_1675308_0_0_10"/>
<reference evidence="3" key="2">
    <citation type="submission" date="2012-03" db="EMBL/GenBank/DDBJ databases">
        <title>Complete genome sequence of Flavobacterium indicum GPTSA100-9T, isolated from warm spring water.</title>
        <authorList>
            <person name="Barbier P."/>
            <person name="Houel A."/>
            <person name="Loux V."/>
            <person name="Poulain J."/>
            <person name="Bernardet J.-F."/>
            <person name="Touchon M."/>
            <person name="Duchaud E."/>
        </authorList>
    </citation>
    <scope>NUCLEOTIDE SEQUENCE [LARGE SCALE GENOMIC DNA]</scope>
    <source>
        <strain evidence="3">DSM 17447 / CIP 109464 / GPTSA100-9</strain>
    </source>
</reference>
<feature type="signal peptide" evidence="1">
    <location>
        <begin position="1"/>
        <end position="22"/>
    </location>
</feature>
<protein>
    <submittedName>
        <fullName evidence="2">Uncharacterized protein</fullName>
    </submittedName>
</protein>
<evidence type="ECO:0000313" key="2">
    <source>
        <dbReference type="EMBL" id="CCG54133.1"/>
    </source>
</evidence>
<keyword evidence="3" id="KW-1185">Reference proteome</keyword>
<feature type="chain" id="PRO_5003616544" evidence="1">
    <location>
        <begin position="23"/>
        <end position="157"/>
    </location>
</feature>
<dbReference type="InterPro" id="IPR019660">
    <property type="entry name" value="Put_sensory_transdc_reg_YbjN"/>
</dbReference>
<reference evidence="2 3" key="1">
    <citation type="journal article" date="2012" name="J. Bacteriol.">
        <title>Complete Genome Sequence of Flavobacterium indicum GPSTA100-9T, Isolated from Warm Spring Water.</title>
        <authorList>
            <person name="Barbier P."/>
            <person name="Houel A."/>
            <person name="Loux V."/>
            <person name="Poulain J."/>
            <person name="Bernardet J.F."/>
            <person name="Touchon M."/>
            <person name="Duchaud E."/>
        </authorList>
    </citation>
    <scope>NUCLEOTIDE SEQUENCE [LARGE SCALE GENOMIC DNA]</scope>
    <source>
        <strain evidence="3">DSM 17447 / CIP 109464 / GPTSA100-9</strain>
    </source>
</reference>
<dbReference type="STRING" id="1094466.KQS_11055"/>
<dbReference type="Pfam" id="PF10722">
    <property type="entry name" value="YbjN"/>
    <property type="match status" value="1"/>
</dbReference>